<accession>A0A9P6CKL0</accession>
<evidence type="ECO:0000313" key="2">
    <source>
        <dbReference type="Proteomes" id="UP000807353"/>
    </source>
</evidence>
<comment type="caution">
    <text evidence="1">The sequence shown here is derived from an EMBL/GenBank/DDBJ whole genome shotgun (WGS) entry which is preliminary data.</text>
</comment>
<sequence>MLLCSLSGTSILASMNASFCQYTWLDYGTSLLNHRRIESPALAWFFSTDRTYCLCISFPHRPHPAIVYRVHTHYDMHAFPVPRRNSPRNFFQYHTAPHTFC</sequence>
<organism evidence="1 2">
    <name type="scientific">Collybia nuda</name>
    <dbReference type="NCBI Taxonomy" id="64659"/>
    <lineage>
        <taxon>Eukaryota</taxon>
        <taxon>Fungi</taxon>
        <taxon>Dikarya</taxon>
        <taxon>Basidiomycota</taxon>
        <taxon>Agaricomycotina</taxon>
        <taxon>Agaricomycetes</taxon>
        <taxon>Agaricomycetidae</taxon>
        <taxon>Agaricales</taxon>
        <taxon>Tricholomatineae</taxon>
        <taxon>Clitocybaceae</taxon>
        <taxon>Collybia</taxon>
    </lineage>
</organism>
<protein>
    <submittedName>
        <fullName evidence="1">Uncharacterized protein</fullName>
    </submittedName>
</protein>
<dbReference type="Proteomes" id="UP000807353">
    <property type="component" value="Unassembled WGS sequence"/>
</dbReference>
<dbReference type="AlphaFoldDB" id="A0A9P6CKL0"/>
<name>A0A9P6CKL0_9AGAR</name>
<feature type="non-terminal residue" evidence="1">
    <location>
        <position position="101"/>
    </location>
</feature>
<proteinExistence type="predicted"/>
<reference evidence="1" key="1">
    <citation type="submission" date="2020-11" db="EMBL/GenBank/DDBJ databases">
        <authorList>
            <consortium name="DOE Joint Genome Institute"/>
            <person name="Ahrendt S."/>
            <person name="Riley R."/>
            <person name="Andreopoulos W."/>
            <person name="Labutti K."/>
            <person name="Pangilinan J."/>
            <person name="Ruiz-Duenas F.J."/>
            <person name="Barrasa J.M."/>
            <person name="Sanchez-Garcia M."/>
            <person name="Camarero S."/>
            <person name="Miyauchi S."/>
            <person name="Serrano A."/>
            <person name="Linde D."/>
            <person name="Babiker R."/>
            <person name="Drula E."/>
            <person name="Ayuso-Fernandez I."/>
            <person name="Pacheco R."/>
            <person name="Padilla G."/>
            <person name="Ferreira P."/>
            <person name="Barriuso J."/>
            <person name="Kellner H."/>
            <person name="Castanera R."/>
            <person name="Alfaro M."/>
            <person name="Ramirez L."/>
            <person name="Pisabarro A.G."/>
            <person name="Kuo A."/>
            <person name="Tritt A."/>
            <person name="Lipzen A."/>
            <person name="He G."/>
            <person name="Yan M."/>
            <person name="Ng V."/>
            <person name="Cullen D."/>
            <person name="Martin F."/>
            <person name="Rosso M.-N."/>
            <person name="Henrissat B."/>
            <person name="Hibbett D."/>
            <person name="Martinez A.T."/>
            <person name="Grigoriev I.V."/>
        </authorList>
    </citation>
    <scope>NUCLEOTIDE SEQUENCE</scope>
    <source>
        <strain evidence="1">CBS 247.69</strain>
    </source>
</reference>
<keyword evidence="2" id="KW-1185">Reference proteome</keyword>
<evidence type="ECO:0000313" key="1">
    <source>
        <dbReference type="EMBL" id="KAF9465460.1"/>
    </source>
</evidence>
<gene>
    <name evidence="1" type="ORF">BDZ94DRAFT_1253866</name>
</gene>
<dbReference type="EMBL" id="MU150247">
    <property type="protein sequence ID" value="KAF9465460.1"/>
    <property type="molecule type" value="Genomic_DNA"/>
</dbReference>